<dbReference type="Proteomes" id="UP000182658">
    <property type="component" value="Unassembled WGS sequence"/>
</dbReference>
<reference evidence="2 3" key="1">
    <citation type="submission" date="2016-10" db="EMBL/GenBank/DDBJ databases">
        <title>Draft genome sequence of Coniochaeta ligniaria NRRL30616, a lignocellulolytic fungus for bioabatement of inhibitors in plant biomass hydrolysates.</title>
        <authorList>
            <consortium name="DOE Joint Genome Institute"/>
            <person name="Jimenez D.J."/>
            <person name="Hector R.E."/>
            <person name="Riley R."/>
            <person name="Sun H."/>
            <person name="Grigoriev I.V."/>
            <person name="Van Elsas J.D."/>
            <person name="Nichols N.N."/>
        </authorList>
    </citation>
    <scope>NUCLEOTIDE SEQUENCE [LARGE SCALE GENOMIC DNA]</scope>
    <source>
        <strain evidence="2 3">NRRL 30616</strain>
    </source>
</reference>
<organism evidence="2 3">
    <name type="scientific">Coniochaeta ligniaria NRRL 30616</name>
    <dbReference type="NCBI Taxonomy" id="1408157"/>
    <lineage>
        <taxon>Eukaryota</taxon>
        <taxon>Fungi</taxon>
        <taxon>Dikarya</taxon>
        <taxon>Ascomycota</taxon>
        <taxon>Pezizomycotina</taxon>
        <taxon>Sordariomycetes</taxon>
        <taxon>Sordariomycetidae</taxon>
        <taxon>Coniochaetales</taxon>
        <taxon>Coniochaetaceae</taxon>
        <taxon>Coniochaeta</taxon>
    </lineage>
</organism>
<dbReference type="EMBL" id="KV875119">
    <property type="protein sequence ID" value="OIW22360.1"/>
    <property type="molecule type" value="Genomic_DNA"/>
</dbReference>
<sequence>MPSLLHEVCIRHLQGLVTTFLTDVASARSGCIGTFAENILDASSADVKLANISDKARRSPDLQFKHQDAPKPGIVIEVAYAEQGRDLEKMARQYIEGTGGDCKVVIGVDTPYHYSKSKDWTVSMWRTTFVHKEGIELPFLVATPVMLNKSFRTKDGSAVNQDCAIDVHLTDFAPDRLCQDVEPVPLQITFPELHKMASKALEARNRDMAAERAWTGGVPHNRAPRTPSPSDELRSDDEMAIRKLEYQVEEMTRKTDNDFPSPTSSGYPTSPPRGRKN</sequence>
<proteinExistence type="predicted"/>
<evidence type="ECO:0008006" key="4">
    <source>
        <dbReference type="Google" id="ProtNLM"/>
    </source>
</evidence>
<feature type="region of interest" description="Disordered" evidence="1">
    <location>
        <begin position="213"/>
        <end position="277"/>
    </location>
</feature>
<accession>A0A1J7IXN7</accession>
<dbReference type="OrthoDB" id="4940800at2759"/>
<dbReference type="AlphaFoldDB" id="A0A1J7IXN7"/>
<gene>
    <name evidence="2" type="ORF">CONLIGDRAFT_224529</name>
</gene>
<evidence type="ECO:0000313" key="2">
    <source>
        <dbReference type="EMBL" id="OIW22360.1"/>
    </source>
</evidence>
<evidence type="ECO:0000313" key="3">
    <source>
        <dbReference type="Proteomes" id="UP000182658"/>
    </source>
</evidence>
<dbReference type="InParanoid" id="A0A1J7IXN7"/>
<keyword evidence="3" id="KW-1185">Reference proteome</keyword>
<protein>
    <recommendedName>
        <fullName evidence="4">Restriction endonuclease domain-containing protein</fullName>
    </recommendedName>
</protein>
<dbReference type="STRING" id="1408157.A0A1J7IXN7"/>
<evidence type="ECO:0000256" key="1">
    <source>
        <dbReference type="SAM" id="MobiDB-lite"/>
    </source>
</evidence>
<name>A0A1J7IXN7_9PEZI</name>
<feature type="compositionally biased region" description="Basic and acidic residues" evidence="1">
    <location>
        <begin position="231"/>
        <end position="257"/>
    </location>
</feature>